<protein>
    <submittedName>
        <fullName evidence="1">Uncharacterized protein</fullName>
    </submittedName>
</protein>
<dbReference type="EMBL" id="SNRY01005693">
    <property type="protein sequence ID" value="KAA6314334.1"/>
    <property type="molecule type" value="Genomic_DNA"/>
</dbReference>
<name>A0A5J4Q0E4_9ZZZZ</name>
<gene>
    <name evidence="1" type="ORF">EZS27_035037</name>
</gene>
<comment type="caution">
    <text evidence="1">The sequence shown here is derived from an EMBL/GenBank/DDBJ whole genome shotgun (WGS) entry which is preliminary data.</text>
</comment>
<feature type="non-terminal residue" evidence="1">
    <location>
        <position position="1"/>
    </location>
</feature>
<reference evidence="1" key="1">
    <citation type="submission" date="2019-03" db="EMBL/GenBank/DDBJ databases">
        <title>Single cell metagenomics reveals metabolic interactions within the superorganism composed of flagellate Streblomastix strix and complex community of Bacteroidetes bacteria on its surface.</title>
        <authorList>
            <person name="Treitli S.C."/>
            <person name="Kolisko M."/>
            <person name="Husnik F."/>
            <person name="Keeling P."/>
            <person name="Hampl V."/>
        </authorList>
    </citation>
    <scope>NUCLEOTIDE SEQUENCE</scope>
    <source>
        <strain evidence="1">STM</strain>
    </source>
</reference>
<sequence length="29" mass="3511">RFSYENTLENYCTNDDSILESVRLEQKDK</sequence>
<accession>A0A5J4Q0E4</accession>
<evidence type="ECO:0000313" key="1">
    <source>
        <dbReference type="EMBL" id="KAA6314334.1"/>
    </source>
</evidence>
<organism evidence="1">
    <name type="scientific">termite gut metagenome</name>
    <dbReference type="NCBI Taxonomy" id="433724"/>
    <lineage>
        <taxon>unclassified sequences</taxon>
        <taxon>metagenomes</taxon>
        <taxon>organismal metagenomes</taxon>
    </lineage>
</organism>
<proteinExistence type="predicted"/>
<dbReference type="AlphaFoldDB" id="A0A5J4Q0E4"/>